<dbReference type="WBParaSite" id="SBAD_0001016901-mRNA-1">
    <property type="protein sequence ID" value="SBAD_0001016901-mRNA-1"/>
    <property type="gene ID" value="SBAD_0001016901"/>
</dbReference>
<gene>
    <name evidence="2" type="ORF">SBAD_LOCUS9818</name>
</gene>
<evidence type="ECO:0000313" key="3">
    <source>
        <dbReference type="Proteomes" id="UP000270296"/>
    </source>
</evidence>
<protein>
    <submittedName>
        <fullName evidence="4">Vacuolar protein sorting-associated protein 72 homolog</fullName>
    </submittedName>
</protein>
<name>A0A183J1S0_9BILA</name>
<dbReference type="PANTHER" id="PTHR13275">
    <property type="entry name" value="YL-1 PROTEIN TRANSCRIPTION FACTOR-LIKE 1"/>
    <property type="match status" value="1"/>
</dbReference>
<dbReference type="PANTHER" id="PTHR13275:SF4">
    <property type="entry name" value="VACUOLAR PROTEIN SORTING-ASSOCIATED PROTEIN 72 HOMOLOG"/>
    <property type="match status" value="1"/>
</dbReference>
<feature type="domain" description="Vps72/YL1 C-terminal" evidence="1">
    <location>
        <begin position="61"/>
        <end position="90"/>
    </location>
</feature>
<organism evidence="4">
    <name type="scientific">Soboliphyme baturini</name>
    <dbReference type="NCBI Taxonomy" id="241478"/>
    <lineage>
        <taxon>Eukaryota</taxon>
        <taxon>Metazoa</taxon>
        <taxon>Ecdysozoa</taxon>
        <taxon>Nematoda</taxon>
        <taxon>Enoplea</taxon>
        <taxon>Dorylaimia</taxon>
        <taxon>Dioctophymatida</taxon>
        <taxon>Dioctophymatoidea</taxon>
        <taxon>Soboliphymatidae</taxon>
        <taxon>Soboliphyme</taxon>
    </lineage>
</organism>
<dbReference type="AlphaFoldDB" id="A0A183J1S0"/>
<dbReference type="OrthoDB" id="78296at2759"/>
<evidence type="ECO:0000313" key="2">
    <source>
        <dbReference type="EMBL" id="VDP26327.1"/>
    </source>
</evidence>
<evidence type="ECO:0000313" key="4">
    <source>
        <dbReference type="WBParaSite" id="SBAD_0001016901-mRNA-1"/>
    </source>
</evidence>
<dbReference type="EMBL" id="UZAM01013215">
    <property type="protein sequence ID" value="VDP26327.1"/>
    <property type="molecule type" value="Genomic_DNA"/>
</dbReference>
<reference evidence="4" key="1">
    <citation type="submission" date="2016-06" db="UniProtKB">
        <authorList>
            <consortium name="WormBaseParasite"/>
        </authorList>
    </citation>
    <scope>IDENTIFICATION</scope>
</reference>
<sequence length="181" mass="21048">MLEEAKITEKLNERSLGEYPFSKWNCEPTNNSTDFAERTFITFHDIQTFRKTQTVPLKEPKFCAVTGLPAKYVDPITKLPYATPEAFRIIRLSYYKYVEKTCGSSSMQIKEWLEEQKIRFQGDRATTPCKSGELIEKIRFLLKIADMTEFSWIQNTAILNILMLELLFQIGGAQRRRSLGM</sequence>
<keyword evidence="3" id="KW-1185">Reference proteome</keyword>
<proteinExistence type="predicted"/>
<dbReference type="Proteomes" id="UP000270296">
    <property type="component" value="Unassembled WGS sequence"/>
</dbReference>
<reference evidence="2 3" key="2">
    <citation type="submission" date="2018-11" db="EMBL/GenBank/DDBJ databases">
        <authorList>
            <consortium name="Pathogen Informatics"/>
        </authorList>
    </citation>
    <scope>NUCLEOTIDE SEQUENCE [LARGE SCALE GENOMIC DNA]</scope>
</reference>
<dbReference type="Pfam" id="PF08265">
    <property type="entry name" value="YL1_C"/>
    <property type="match status" value="1"/>
</dbReference>
<dbReference type="GO" id="GO:0005634">
    <property type="term" value="C:nucleus"/>
    <property type="evidence" value="ECO:0007669"/>
    <property type="project" value="TreeGrafter"/>
</dbReference>
<accession>A0A183J1S0</accession>
<dbReference type="InterPro" id="IPR013272">
    <property type="entry name" value="Vps72/YL1_C"/>
</dbReference>
<evidence type="ECO:0000259" key="1">
    <source>
        <dbReference type="SMART" id="SM00993"/>
    </source>
</evidence>
<dbReference type="SMART" id="SM00993">
    <property type="entry name" value="YL1_C"/>
    <property type="match status" value="1"/>
</dbReference>